<evidence type="ECO:0000256" key="1">
    <source>
        <dbReference type="SAM" id="Phobius"/>
    </source>
</evidence>
<dbReference type="InterPro" id="IPR012347">
    <property type="entry name" value="Ferritin-like"/>
</dbReference>
<dbReference type="Proteomes" id="UP000199223">
    <property type="component" value="Unassembled WGS sequence"/>
</dbReference>
<dbReference type="Pfam" id="PF03713">
    <property type="entry name" value="DUF305"/>
    <property type="match status" value="1"/>
</dbReference>
<feature type="domain" description="DUF305" evidence="2">
    <location>
        <begin position="93"/>
        <end position="143"/>
    </location>
</feature>
<evidence type="ECO:0000259" key="2">
    <source>
        <dbReference type="Pfam" id="PF03713"/>
    </source>
</evidence>
<dbReference type="InterPro" id="IPR005183">
    <property type="entry name" value="DUF305_CopM-like"/>
</dbReference>
<proteinExistence type="predicted"/>
<dbReference type="EMBL" id="FNZA01000048">
    <property type="protein sequence ID" value="SEJ94424.1"/>
    <property type="molecule type" value="Genomic_DNA"/>
</dbReference>
<accession>A0A1H7CZ32</accession>
<dbReference type="Gene3D" id="1.20.1260.10">
    <property type="match status" value="1"/>
</dbReference>
<evidence type="ECO:0000313" key="4">
    <source>
        <dbReference type="Proteomes" id="UP000199223"/>
    </source>
</evidence>
<organism evidence="3 4">
    <name type="scientific">Deinococcus reticulitermitis</name>
    <dbReference type="NCBI Taxonomy" id="856736"/>
    <lineage>
        <taxon>Bacteria</taxon>
        <taxon>Thermotogati</taxon>
        <taxon>Deinococcota</taxon>
        <taxon>Deinococci</taxon>
        <taxon>Deinococcales</taxon>
        <taxon>Deinococcaceae</taxon>
        <taxon>Deinococcus</taxon>
    </lineage>
</organism>
<evidence type="ECO:0000313" key="3">
    <source>
        <dbReference type="EMBL" id="SEJ94424.1"/>
    </source>
</evidence>
<feature type="transmembrane region" description="Helical" evidence="1">
    <location>
        <begin position="39"/>
        <end position="56"/>
    </location>
</feature>
<gene>
    <name evidence="3" type="ORF">SAMN04488058_1482</name>
</gene>
<sequence length="150" mass="16989">MNPYLRFAAMIATSTVLMYGLMYLNTYRWGDVFFSETRVFMALIMGAVMATVMLGFMPKMYPHRRTNTAIVVGSAAVFALSLWLVRSQATIGDVAWMKAMIPHHSIAILTSERARLSDPRVRRLADSIIEAQVREIDEMKALIRELEAGR</sequence>
<dbReference type="OrthoDB" id="517560at2"/>
<feature type="transmembrane region" description="Helical" evidence="1">
    <location>
        <begin position="68"/>
        <end position="85"/>
    </location>
</feature>
<keyword evidence="1" id="KW-0812">Transmembrane</keyword>
<dbReference type="RefSeq" id="WP_092265898.1">
    <property type="nucleotide sequence ID" value="NZ_FNZA01000048.1"/>
</dbReference>
<keyword evidence="1" id="KW-0472">Membrane</keyword>
<protein>
    <recommendedName>
        <fullName evidence="2">DUF305 domain-containing protein</fullName>
    </recommendedName>
</protein>
<keyword evidence="4" id="KW-1185">Reference proteome</keyword>
<name>A0A1H7CZ32_9DEIO</name>
<dbReference type="AlphaFoldDB" id="A0A1H7CZ32"/>
<reference evidence="4" key="1">
    <citation type="submission" date="2016-10" db="EMBL/GenBank/DDBJ databases">
        <authorList>
            <person name="Varghese N."/>
            <person name="Submissions S."/>
        </authorList>
    </citation>
    <scope>NUCLEOTIDE SEQUENCE [LARGE SCALE GENOMIC DNA]</scope>
    <source>
        <strain evidence="4">CGMCC 1.10218</strain>
    </source>
</reference>
<dbReference type="STRING" id="856736.SAMN04488058_1482"/>
<keyword evidence="1" id="KW-1133">Transmembrane helix</keyword>
<feature type="transmembrane region" description="Helical" evidence="1">
    <location>
        <begin position="7"/>
        <end position="27"/>
    </location>
</feature>